<evidence type="ECO:0000256" key="3">
    <source>
        <dbReference type="ARBA" id="ARBA00022761"/>
    </source>
</evidence>
<keyword evidence="3" id="KW-0758">Storage protein</keyword>
<keyword evidence="5" id="KW-0325">Glycoprotein</keyword>
<keyword evidence="1" id="KW-0597">Phosphoprotein</keyword>
<dbReference type="PROSITE" id="PS51211">
    <property type="entry name" value="VITELLOGENIN"/>
    <property type="match status" value="1"/>
</dbReference>
<dbReference type="FunFam" id="1.25.10.20:FF:000002">
    <property type="entry name" value="Vitellogenin 7"/>
    <property type="match status" value="1"/>
</dbReference>
<protein>
    <submittedName>
        <fullName evidence="12">Vitellogenin 1</fullName>
    </submittedName>
</protein>
<dbReference type="Pfam" id="PF01347">
    <property type="entry name" value="Vitellogenin_N"/>
    <property type="match status" value="1"/>
</dbReference>
<dbReference type="GO" id="GO:0071391">
    <property type="term" value="P:cellular response to estrogen stimulus"/>
    <property type="evidence" value="ECO:0007669"/>
    <property type="project" value="TreeGrafter"/>
</dbReference>
<feature type="region of interest" description="Disordered" evidence="8">
    <location>
        <begin position="1067"/>
        <end position="1135"/>
    </location>
</feature>
<dbReference type="InterPro" id="IPR011030">
    <property type="entry name" value="Lipovitellin_superhlx_dom"/>
</dbReference>
<dbReference type="Gene3D" id="2.20.90.10">
    <property type="entry name" value="Vitellinogen, beta-sheet shell domain"/>
    <property type="match status" value="1"/>
</dbReference>
<name>A0A8F2VR06_9TELE</name>
<evidence type="ECO:0000256" key="8">
    <source>
        <dbReference type="SAM" id="MobiDB-lite"/>
    </source>
</evidence>
<evidence type="ECO:0000313" key="12">
    <source>
        <dbReference type="EMBL" id="QWW18606.1"/>
    </source>
</evidence>
<dbReference type="Gene3D" id="1.25.10.20">
    <property type="entry name" value="Vitellinogen, superhelical"/>
    <property type="match status" value="1"/>
</dbReference>
<feature type="compositionally biased region" description="Basic residues" evidence="8">
    <location>
        <begin position="1106"/>
        <end position="1129"/>
    </location>
</feature>
<dbReference type="InterPro" id="IPR037088">
    <property type="entry name" value="Vitellinogen_b-sht_shell_sf"/>
</dbReference>
<dbReference type="SMART" id="SM00216">
    <property type="entry name" value="VWD"/>
    <property type="match status" value="1"/>
</dbReference>
<dbReference type="InterPro" id="IPR015258">
    <property type="entry name" value="Vitellinogen_b-sht_shell"/>
</dbReference>
<dbReference type="FunFam" id="2.30.230.10:FF:000002">
    <property type="entry name" value="Vitellogenin 7"/>
    <property type="match status" value="1"/>
</dbReference>
<evidence type="ECO:0000256" key="7">
    <source>
        <dbReference type="PROSITE-ProRule" id="PRU00557"/>
    </source>
</evidence>
<dbReference type="PANTHER" id="PTHR23345">
    <property type="entry name" value="VITELLOGENIN-RELATED"/>
    <property type="match status" value="1"/>
</dbReference>
<sequence>MRVVVLALTLALVAGQSHHLTHVFEAHKTYVYQYETTLMGGMQEEKLAKSGLNFSSKVLISAESGNIYLLKLEEPEIFELNGVLSKDPLVPASRLTAALKHQLTDPIKFEYTNGVVGKMMAPASVSTLVLNIYRGILNILQLNIKKTHNVYELQEAGAQGVCKTTYAIFEEEKAEQIHVTKTRDLNQCQEGFIKDMGLAYTERCVKCQQDTKSLRGSTAYDYIFKSHAESVQILQVKANEVIRLAPLSERNGAVEMQTKQVFSFVEIQKTPIVVGSSPYVDSGSLRYEFPRELFQTPLQLVKIVELQKQIGELLDHLIANNVERVRENAPEKFLELIQLLRSASVQDLESIWTRSSKNTYRWWVWDSVAATGTPAALRFIKDKFLKKEVSVAEMAQAMVTSVHMVTATTETIEIFKDLAKRKEIVDSPFLREIVLLGYGTMIGKQCSQQAVCPVESIQFIHNLLSDAHSTKKISEIILHLKVLGNAGLPDSIKPITKILPIAHSPTDTSLPITVYAEAIMALRNIAKKEPKRIQELALQLYMDKNLDPELRMLSCIVLFETKPSLGLVTALANIVRTEESLQLVSFTYSHMKSLSRSTSIVHSSVAAACNIALRMLSPKLNRLSLRFSRAIHLDVYNSHYMLGAAANAFYINNAASILPRNFMAKASAYVSGAAVDVLEVGMRTEGLQELLLKNPTILNNEDRITKMRKAIQALSHWKSSPNAKPLASFYVKFMGQEIAFASIDQALQLPSVESMRTIGNDIIREMASGISVNIVKPLLVSEVRRIMPTAAGFPLEFSLLTAAVTATGVRVKATMTPALPENFKLIELLQTDMQIESEIKPSIAVNTLATMGINTAMFQSGIVSRAKLTTTVPTNIVARLNLHKGYFKIEALPVSLPENIAAMHIETLAVTRNIEDLSAARLTPIIPEQVQNLASMEDLTSRNEKSQSHSSEVYYQDHPRPFTKSKVARVKNYSAEILGLKGSVTMVTHNAAFIMDVPLYRLAGTHYAAVSITPVPGETYDRVELEVQVGPQAEEMLMKKINLNDEEITEGKPVLIKLQRLLKPTVNSASSVSGKSKGSSRGSDSRSVINLSSGSTSASNTTSRSSRQRKHVTKRIKTHKFNKNHRKQYKSQMADSSGSAASFEAVYEQNKFLGSSGVPSFAVVVRAVKGKMVAGYQLAVYMDKPTNRIQMILADLDSENNWKLCADGIVLSEHRVVARIGYGAACNKYRATITAETGLVGPSPAGRLRVDWNEIPDALKRTLEKAMKSIPLSIECTFDKQRSKNTANQVSVIIVAPTEKTLDIILKTPTYTFFNLDVPLPITLPINEIHGLAPFGDIVDELHVVAAKAIAAQCNYAQNLLTTFNDIKYEPQMPPSCYQILVQDCTPELKFIVMLKNDNFEQKHINIKIADIDIDLFPKSGNIGVKVNGVEIPMENLPYHHPTVKIQIRQKGEGISVVAPSLGLSEVYMDSKSWKVDVVDWMKGQTCGLCGKADGEIKQEFRMPNGHLTKNAVTYAHSWILAAESCRDNSECRIKLDSVELEKQAVIYGQESRCFSVEPVLRCLPGCFPVKTTAVTVGFHCVAADSNVNKSEVLRGIQGKRVDLREKADAHLACSCTAQCV</sequence>
<gene>
    <name evidence="12" type="primary">vtg1</name>
</gene>
<evidence type="ECO:0000256" key="9">
    <source>
        <dbReference type="SAM" id="SignalP"/>
    </source>
</evidence>
<dbReference type="InterPro" id="IPR015816">
    <property type="entry name" value="Vitellinogen_b-sht_N"/>
</dbReference>
<dbReference type="PROSITE" id="PS51233">
    <property type="entry name" value="VWFD"/>
    <property type="match status" value="1"/>
</dbReference>
<feature type="compositionally biased region" description="Low complexity" evidence="8">
    <location>
        <begin position="1068"/>
        <end position="1105"/>
    </location>
</feature>
<comment type="caution">
    <text evidence="7">Lacks conserved residue(s) required for the propagation of feature annotation.</text>
</comment>
<dbReference type="SUPFAM" id="SSF48431">
    <property type="entry name" value="Lipovitellin-phosvitin complex, superhelical domain"/>
    <property type="match status" value="1"/>
</dbReference>
<feature type="disulfide bond" evidence="7">
    <location>
        <begin position="162"/>
        <end position="188"/>
    </location>
</feature>
<dbReference type="SMART" id="SM00638">
    <property type="entry name" value="LPD_N"/>
    <property type="match status" value="1"/>
</dbReference>
<dbReference type="Pfam" id="PF09175">
    <property type="entry name" value="Vit_b-sht_shell"/>
    <property type="match status" value="1"/>
</dbReference>
<dbReference type="InterPro" id="IPR001846">
    <property type="entry name" value="VWF_type-D"/>
</dbReference>
<dbReference type="GO" id="GO:0005319">
    <property type="term" value="F:lipid transporter activity"/>
    <property type="evidence" value="ECO:0007669"/>
    <property type="project" value="InterPro"/>
</dbReference>
<dbReference type="GO" id="GO:0045735">
    <property type="term" value="F:nutrient reservoir activity"/>
    <property type="evidence" value="ECO:0007669"/>
    <property type="project" value="UniProtKB-KW"/>
</dbReference>
<dbReference type="Gene3D" id="2.30.230.10">
    <property type="entry name" value="Lipovitellin, beta-sheet shell regions, chain A"/>
    <property type="match status" value="1"/>
</dbReference>
<feature type="chain" id="PRO_5034394448" evidence="9">
    <location>
        <begin position="16"/>
        <end position="1621"/>
    </location>
</feature>
<dbReference type="FunFam" id="2.20.80.10:FF:000001">
    <property type="entry name" value="Vitellogenin 7"/>
    <property type="match status" value="1"/>
</dbReference>
<dbReference type="InterPro" id="IPR015819">
    <property type="entry name" value="Lipid_transp_b-sht_shell"/>
</dbReference>
<dbReference type="SMART" id="SM01169">
    <property type="entry name" value="DUF1943"/>
    <property type="match status" value="1"/>
</dbReference>
<dbReference type="SMART" id="SM01170">
    <property type="entry name" value="DUF1944"/>
    <property type="match status" value="1"/>
</dbReference>
<evidence type="ECO:0000259" key="10">
    <source>
        <dbReference type="PROSITE" id="PS51211"/>
    </source>
</evidence>
<comment type="function">
    <text evidence="6">Precursor of the major egg-yolk proteins that are sources of nutrients during early development of oviparous organisms.</text>
</comment>
<dbReference type="InterPro" id="IPR015255">
    <property type="entry name" value="Vitellinogen_open_b-sht"/>
</dbReference>
<keyword evidence="2 9" id="KW-0732">Signal</keyword>
<evidence type="ECO:0000256" key="2">
    <source>
        <dbReference type="ARBA" id="ARBA00022729"/>
    </source>
</evidence>
<feature type="signal peptide" evidence="9">
    <location>
        <begin position="1"/>
        <end position="15"/>
    </location>
</feature>
<dbReference type="EMBL" id="MW603776">
    <property type="protein sequence ID" value="QWW18606.1"/>
    <property type="molecule type" value="mRNA"/>
</dbReference>
<feature type="domain" description="Vitellogenin" evidence="10">
    <location>
        <begin position="24"/>
        <end position="662"/>
    </location>
</feature>
<dbReference type="Gene3D" id="2.20.50.20">
    <property type="entry name" value="Lipovitellin. Chain A, domain 3"/>
    <property type="match status" value="2"/>
</dbReference>
<proteinExistence type="evidence at transcript level"/>
<organism evidence="12">
    <name type="scientific">Takifugu flavidus</name>
    <name type="common">sansaifugu</name>
    <dbReference type="NCBI Taxonomy" id="433684"/>
    <lineage>
        <taxon>Eukaryota</taxon>
        <taxon>Metazoa</taxon>
        <taxon>Chordata</taxon>
        <taxon>Craniata</taxon>
        <taxon>Vertebrata</taxon>
        <taxon>Euteleostomi</taxon>
        <taxon>Actinopterygii</taxon>
        <taxon>Neopterygii</taxon>
        <taxon>Teleostei</taxon>
        <taxon>Neoteleostei</taxon>
        <taxon>Acanthomorphata</taxon>
        <taxon>Eupercaria</taxon>
        <taxon>Tetraodontiformes</taxon>
        <taxon>Tetradontoidea</taxon>
        <taxon>Tetraodontidae</taxon>
        <taxon>Takifugu</taxon>
    </lineage>
</organism>
<dbReference type="SUPFAM" id="SSF56968">
    <property type="entry name" value="Lipovitellin-phosvitin complex, beta-sheet shell regions"/>
    <property type="match status" value="3"/>
</dbReference>
<dbReference type="FunFam" id="2.20.50.20:FF:000001">
    <property type="entry name" value="Vitellogenin 5"/>
    <property type="match status" value="1"/>
</dbReference>
<dbReference type="PANTHER" id="PTHR23345:SF9">
    <property type="entry name" value="VITELLOGENIN-RELATED"/>
    <property type="match status" value="1"/>
</dbReference>
<dbReference type="Pfam" id="PF09172">
    <property type="entry name" value="Vit_open_b-sht"/>
    <property type="match status" value="1"/>
</dbReference>
<accession>A0A8F2VR06</accession>
<evidence type="ECO:0000256" key="5">
    <source>
        <dbReference type="ARBA" id="ARBA00023180"/>
    </source>
</evidence>
<dbReference type="GO" id="GO:0032355">
    <property type="term" value="P:response to estradiol"/>
    <property type="evidence" value="ECO:0007669"/>
    <property type="project" value="TreeGrafter"/>
</dbReference>
<evidence type="ECO:0000256" key="6">
    <source>
        <dbReference type="ARBA" id="ARBA00057087"/>
    </source>
</evidence>
<feature type="domain" description="VWFD" evidence="11">
    <location>
        <begin position="1352"/>
        <end position="1527"/>
    </location>
</feature>
<reference evidence="12" key="1">
    <citation type="journal article" date="2021" name="Mar. Drugs">
        <title>Molecular Characterization of the Von Willebrand Factor Type D Domain of Vitellogenin from Takifugu flavidus.</title>
        <authorList>
            <person name="Qiao K."/>
            <person name="Jiang C."/>
            <person name="Xu M."/>
            <person name="Chen B."/>
            <person name="Qiu W."/>
            <person name="Su Y."/>
            <person name="Hao H."/>
            <person name="Lin Z."/>
            <person name="Cai S."/>
            <person name="Su J."/>
            <person name="Liu Z."/>
            <person name="Huang W."/>
        </authorList>
    </citation>
    <scope>NUCLEOTIDE SEQUENCE</scope>
</reference>
<dbReference type="InterPro" id="IPR015817">
    <property type="entry name" value="Vitellinogen_open_b-sht_sub1"/>
</dbReference>
<evidence type="ECO:0000259" key="11">
    <source>
        <dbReference type="PROSITE" id="PS51233"/>
    </source>
</evidence>
<dbReference type="InterPro" id="IPR050733">
    <property type="entry name" value="Vitellogenin/Apolipophorin"/>
</dbReference>
<keyword evidence="4 7" id="KW-1015">Disulfide bond</keyword>
<evidence type="ECO:0000256" key="1">
    <source>
        <dbReference type="ARBA" id="ARBA00022553"/>
    </source>
</evidence>
<evidence type="ECO:0000256" key="4">
    <source>
        <dbReference type="ARBA" id="ARBA00023157"/>
    </source>
</evidence>
<dbReference type="InterPro" id="IPR001747">
    <property type="entry name" value="Vitellogenin_N"/>
</dbReference>
<feature type="disulfide bond" evidence="7">
    <location>
        <begin position="204"/>
        <end position="207"/>
    </location>
</feature>
<dbReference type="Gene3D" id="2.20.80.10">
    <property type="entry name" value="Lipovitellin-phosvitin complex, chain A, domain 4"/>
    <property type="match status" value="1"/>
</dbReference>
<dbReference type="Pfam" id="PF00094">
    <property type="entry name" value="VWD"/>
    <property type="match status" value="1"/>
</dbReference>